<evidence type="ECO:0000256" key="3">
    <source>
        <dbReference type="ARBA" id="ARBA00015203"/>
    </source>
</evidence>
<evidence type="ECO:0000256" key="11">
    <source>
        <dbReference type="RuleBase" id="RU368009"/>
    </source>
</evidence>
<proteinExistence type="inferred from homology"/>
<evidence type="ECO:0000313" key="14">
    <source>
        <dbReference type="Proteomes" id="UP000751190"/>
    </source>
</evidence>
<dbReference type="GO" id="GO:0005737">
    <property type="term" value="C:cytoplasm"/>
    <property type="evidence" value="ECO:0007669"/>
    <property type="project" value="TreeGrafter"/>
</dbReference>
<dbReference type="PANTHER" id="PTHR10953">
    <property type="entry name" value="UBIQUITIN-ACTIVATING ENZYME E1"/>
    <property type="match status" value="1"/>
</dbReference>
<comment type="caution">
    <text evidence="13">The sequence shown here is derived from an EMBL/GenBank/DDBJ whole genome shotgun (WGS) entry which is preliminary data.</text>
</comment>
<dbReference type="InterPro" id="IPR030468">
    <property type="entry name" value="Uba3_N"/>
</dbReference>
<dbReference type="PROSITE" id="PS00865">
    <property type="entry name" value="UBIQUITIN_ACTIVAT_2"/>
    <property type="match status" value="1"/>
</dbReference>
<dbReference type="GO" id="GO:0045116">
    <property type="term" value="P:protein neddylation"/>
    <property type="evidence" value="ECO:0007669"/>
    <property type="project" value="UniProtKB-UniRule"/>
</dbReference>
<feature type="domain" description="E2 binding" evidence="12">
    <location>
        <begin position="357"/>
        <end position="442"/>
    </location>
</feature>
<dbReference type="Gene3D" id="3.10.290.20">
    <property type="entry name" value="Ubiquitin-like 2 activating enzyme e1b. Chain: B, domain 3"/>
    <property type="match status" value="1"/>
</dbReference>
<keyword evidence="5 11" id="KW-0547">Nucleotide-binding</keyword>
<evidence type="ECO:0000256" key="7">
    <source>
        <dbReference type="ARBA" id="ARBA00022840"/>
    </source>
</evidence>
<evidence type="ECO:0000256" key="8">
    <source>
        <dbReference type="ARBA" id="ARBA00023624"/>
    </source>
</evidence>
<dbReference type="InterPro" id="IPR045886">
    <property type="entry name" value="ThiF/MoeB/HesA"/>
</dbReference>
<accession>A0A8J6CB40</accession>
<evidence type="ECO:0000256" key="2">
    <source>
        <dbReference type="ARBA" id="ARBA00006310"/>
    </source>
</evidence>
<dbReference type="OrthoDB" id="5977743at2759"/>
<dbReference type="UniPathway" id="UPA00885"/>
<dbReference type="SUPFAM" id="SSF69572">
    <property type="entry name" value="Activating enzymes of the ubiquitin-like proteins"/>
    <property type="match status" value="1"/>
</dbReference>
<dbReference type="GO" id="GO:0005634">
    <property type="term" value="C:nucleus"/>
    <property type="evidence" value="ECO:0007669"/>
    <property type="project" value="TreeGrafter"/>
</dbReference>
<dbReference type="Pfam" id="PF00899">
    <property type="entry name" value="ThiF"/>
    <property type="match status" value="1"/>
</dbReference>
<sequence>MDEGQRFQDVNRLLVRTGPLANNGNYGSIFPEHVPFEPSADILPFLRTAAQILVVGAGGLGCELLKDLALLGFGQIEVIDMDTIDVSNLNRQFLFRSKDVGRSKSQVAAEFVMRRVQGVKVTAHFCKIQDMDASFYRKFQIIVLGLDSIEARRWINSMVCSLVTYEAGPDGALTPDLSSVIPMIDGGTEGLKGHARVIFPRVSACFECTLDLFPPQVAVPLCTIAETPRNAAHCVLYAHLIQRDRDFPDSPRPDNDDPEYQQWVYLKAAERAAAFGISGVTLTQTQGVMKNIIPAIASTNAIISAMCAAEAFKIVTNCSAYLNNNAMYMGGEGLYTPTFCYERNPTCVACSTARVELAVSPGETLHALIERMVDDARLRFKAPSIRAEGGLRGDTLYMRGPLEAATRANLELPMRELVRDGASLIVTDPALPVNTTVIVRFSS</sequence>
<dbReference type="InterPro" id="IPR035985">
    <property type="entry name" value="Ubiquitin-activating_enz"/>
</dbReference>
<evidence type="ECO:0000256" key="5">
    <source>
        <dbReference type="ARBA" id="ARBA00022741"/>
    </source>
</evidence>
<dbReference type="CDD" id="cd01488">
    <property type="entry name" value="Uba3_RUB"/>
    <property type="match status" value="1"/>
</dbReference>
<comment type="similarity">
    <text evidence="2 11">Belongs to the ubiquitin-activating E1 family. UBA3 subfamily.</text>
</comment>
<evidence type="ECO:0000256" key="4">
    <source>
        <dbReference type="ARBA" id="ARBA00022598"/>
    </source>
</evidence>
<keyword evidence="6 11" id="KW-0833">Ubl conjugation pathway</keyword>
<evidence type="ECO:0000259" key="12">
    <source>
        <dbReference type="SMART" id="SM01181"/>
    </source>
</evidence>
<dbReference type="SMART" id="SM01181">
    <property type="entry name" value="E2_bind"/>
    <property type="match status" value="1"/>
</dbReference>
<dbReference type="GO" id="GO:0019781">
    <property type="term" value="F:NEDD8 activating enzyme activity"/>
    <property type="evidence" value="ECO:0007669"/>
    <property type="project" value="UniProtKB-UniRule"/>
</dbReference>
<comment type="catalytic activity">
    <reaction evidence="9 11">
        <text>ATP + [NEDD8 protein] + [E1 NEDD8-activating enzyme]-L-cysteine = AMP + diphosphate + [E1 NEDD8-activating enzyme]-S-[NEDD8 protein]-yl-L-cysteine.</text>
        <dbReference type="EC" id="6.2.1.64"/>
    </reaction>
</comment>
<dbReference type="AlphaFoldDB" id="A0A8J6CB40"/>
<dbReference type="EMBL" id="JAGTXO010000016">
    <property type="protein sequence ID" value="KAG8463295.1"/>
    <property type="molecule type" value="Genomic_DNA"/>
</dbReference>
<evidence type="ECO:0000256" key="10">
    <source>
        <dbReference type="PROSITE-ProRule" id="PRU10132"/>
    </source>
</evidence>
<evidence type="ECO:0000313" key="13">
    <source>
        <dbReference type="EMBL" id="KAG8463295.1"/>
    </source>
</evidence>
<evidence type="ECO:0000256" key="1">
    <source>
        <dbReference type="ARBA" id="ARBA00005032"/>
    </source>
</evidence>
<dbReference type="InterPro" id="IPR000594">
    <property type="entry name" value="ThiF_NAD_FAD-bd"/>
</dbReference>
<reference evidence="13" key="1">
    <citation type="submission" date="2021-05" db="EMBL/GenBank/DDBJ databases">
        <title>The genome of the haptophyte Pavlova lutheri (Diacronema luteri, Pavlovales) - a model for lipid biosynthesis in eukaryotic algae.</title>
        <authorList>
            <person name="Hulatt C.J."/>
            <person name="Posewitz M.C."/>
        </authorList>
    </citation>
    <scope>NUCLEOTIDE SEQUENCE</scope>
    <source>
        <strain evidence="13">NIVA-4/92</strain>
    </source>
</reference>
<organism evidence="13 14">
    <name type="scientific">Diacronema lutheri</name>
    <name type="common">Unicellular marine alga</name>
    <name type="synonym">Monochrysis lutheri</name>
    <dbReference type="NCBI Taxonomy" id="2081491"/>
    <lineage>
        <taxon>Eukaryota</taxon>
        <taxon>Haptista</taxon>
        <taxon>Haptophyta</taxon>
        <taxon>Pavlovophyceae</taxon>
        <taxon>Pavlovales</taxon>
        <taxon>Pavlovaceae</taxon>
        <taxon>Diacronema</taxon>
    </lineage>
</organism>
<dbReference type="Proteomes" id="UP000751190">
    <property type="component" value="Unassembled WGS sequence"/>
</dbReference>
<protein>
    <recommendedName>
        <fullName evidence="3 11">NEDD8-activating enzyme E1 catalytic subunit</fullName>
        <ecNumber evidence="8 11">6.2.1.64</ecNumber>
    </recommendedName>
</protein>
<dbReference type="PANTHER" id="PTHR10953:SF6">
    <property type="entry name" value="NEDD8-ACTIVATING ENZYME E1 CATALYTIC SUBUNIT"/>
    <property type="match status" value="1"/>
</dbReference>
<feature type="active site" description="Glycyl thioester intermediate" evidence="10">
    <location>
        <position position="222"/>
    </location>
</feature>
<dbReference type="Pfam" id="PF08825">
    <property type="entry name" value="E2_bind"/>
    <property type="match status" value="1"/>
</dbReference>
<name>A0A8J6CB40_DIALT</name>
<dbReference type="InterPro" id="IPR033127">
    <property type="entry name" value="UBQ-activ_enz_E1_Cys_AS"/>
</dbReference>
<dbReference type="GO" id="GO:0005524">
    <property type="term" value="F:ATP binding"/>
    <property type="evidence" value="ECO:0007669"/>
    <property type="project" value="UniProtKB-UniRule"/>
</dbReference>
<dbReference type="Gene3D" id="3.40.50.720">
    <property type="entry name" value="NAD(P)-binding Rossmann-like Domain"/>
    <property type="match status" value="1"/>
</dbReference>
<dbReference type="EC" id="6.2.1.64" evidence="8 11"/>
<keyword evidence="4 11" id="KW-0436">Ligase</keyword>
<evidence type="ECO:0000256" key="9">
    <source>
        <dbReference type="ARBA" id="ARBA00024626"/>
    </source>
</evidence>
<keyword evidence="14" id="KW-1185">Reference proteome</keyword>
<keyword evidence="7 11" id="KW-0067">ATP-binding</keyword>
<comment type="pathway">
    <text evidence="1 11">Protein modification; protein neddylation.</text>
</comment>
<gene>
    <name evidence="13" type="ORF">KFE25_004806</name>
</gene>
<dbReference type="OMA" id="PYLENYM"/>
<comment type="function">
    <text evidence="11">Catalytic subunit of the dimeric E1 enzyme, which activates NEDD8.</text>
</comment>
<dbReference type="Gene3D" id="1.10.10.520">
    <property type="entry name" value="Ubiquitin activating enzymes (Uba3). Chain: B, domain 2"/>
    <property type="match status" value="1"/>
</dbReference>
<evidence type="ECO:0000256" key="6">
    <source>
        <dbReference type="ARBA" id="ARBA00022786"/>
    </source>
</evidence>
<dbReference type="InterPro" id="IPR014929">
    <property type="entry name" value="E2-binding"/>
</dbReference>
<dbReference type="InterPro" id="IPR023318">
    <property type="entry name" value="Ub_act_enz_dom_a_sf"/>
</dbReference>